<proteinExistence type="inferred from homology"/>
<keyword evidence="3 8" id="KW-0699">rRNA-binding</keyword>
<keyword evidence="5 8" id="KW-0689">Ribosomal protein</keyword>
<dbReference type="Gene3D" id="1.20.58.110">
    <property type="entry name" value="Ribosomal protein S20"/>
    <property type="match status" value="1"/>
</dbReference>
<dbReference type="FunFam" id="1.20.58.110:FF:000001">
    <property type="entry name" value="30S ribosomal protein S20"/>
    <property type="match status" value="1"/>
</dbReference>
<dbReference type="AlphaFoldDB" id="A0A346DZB1"/>
<sequence length="98" mass="11708">MYNLLYFNGDNIMTNTQSANKRIKTNENKRKHNVSKKSMMKTFIKRTQKAINEKNKEKANIEFKQLQKILDKLVFKKIIHKNKAARHKSNFTIKIKKI</sequence>
<gene>
    <name evidence="8" type="primary">rpsT</name>
    <name evidence="9" type="ORF">C9I82_088</name>
</gene>
<keyword evidence="4 8" id="KW-0694">RNA-binding</keyword>
<evidence type="ECO:0000256" key="3">
    <source>
        <dbReference type="ARBA" id="ARBA00022730"/>
    </source>
</evidence>
<evidence type="ECO:0000256" key="6">
    <source>
        <dbReference type="ARBA" id="ARBA00023274"/>
    </source>
</evidence>
<dbReference type="NCBIfam" id="TIGR00029">
    <property type="entry name" value="S20"/>
    <property type="match status" value="1"/>
</dbReference>
<keyword evidence="10" id="KW-1185">Reference proteome</keyword>
<name>A0A346DZB1_9ENTR</name>
<evidence type="ECO:0000256" key="1">
    <source>
        <dbReference type="ARBA" id="ARBA00003134"/>
    </source>
</evidence>
<dbReference type="GO" id="GO:0070181">
    <property type="term" value="F:small ribosomal subunit rRNA binding"/>
    <property type="evidence" value="ECO:0007669"/>
    <property type="project" value="TreeGrafter"/>
</dbReference>
<comment type="similarity">
    <text evidence="2 8">Belongs to the bacterial ribosomal protein bS20 family.</text>
</comment>
<accession>A0A346DZB1</accession>
<dbReference type="HAMAP" id="MF_00500">
    <property type="entry name" value="Ribosomal_bS20"/>
    <property type="match status" value="1"/>
</dbReference>
<dbReference type="PANTHER" id="PTHR33398:SF1">
    <property type="entry name" value="SMALL RIBOSOMAL SUBUNIT PROTEIN BS20C"/>
    <property type="match status" value="1"/>
</dbReference>
<dbReference type="InterPro" id="IPR002583">
    <property type="entry name" value="Ribosomal_bS20"/>
</dbReference>
<evidence type="ECO:0000256" key="8">
    <source>
        <dbReference type="HAMAP-Rule" id="MF_00500"/>
    </source>
</evidence>
<evidence type="ECO:0000256" key="7">
    <source>
        <dbReference type="ARBA" id="ARBA00035136"/>
    </source>
</evidence>
<evidence type="ECO:0000256" key="5">
    <source>
        <dbReference type="ARBA" id="ARBA00022980"/>
    </source>
</evidence>
<dbReference type="GO" id="GO:0003735">
    <property type="term" value="F:structural constituent of ribosome"/>
    <property type="evidence" value="ECO:0007669"/>
    <property type="project" value="InterPro"/>
</dbReference>
<evidence type="ECO:0000313" key="9">
    <source>
        <dbReference type="EMBL" id="AXN02066.1"/>
    </source>
</evidence>
<dbReference type="KEGG" id="ppet:C9I82_088"/>
<dbReference type="Pfam" id="PF01649">
    <property type="entry name" value="Ribosomal_S20p"/>
    <property type="match status" value="1"/>
</dbReference>
<dbReference type="GO" id="GO:0015935">
    <property type="term" value="C:small ribosomal subunit"/>
    <property type="evidence" value="ECO:0007669"/>
    <property type="project" value="TreeGrafter"/>
</dbReference>
<evidence type="ECO:0000256" key="2">
    <source>
        <dbReference type="ARBA" id="ARBA00007634"/>
    </source>
</evidence>
<dbReference type="SUPFAM" id="SSF46992">
    <property type="entry name" value="Ribosomal protein S20"/>
    <property type="match status" value="1"/>
</dbReference>
<reference evidence="9 10" key="1">
    <citation type="submission" date="2018-03" db="EMBL/GenBank/DDBJ databases">
        <title>A parallel universe: an anciently diverged bacterial symbiosis in a Hawaiian planthopper (Hemiptera: Cixiidae) reveals rearranged nutritional responsibilities.</title>
        <authorList>
            <person name="Bennett G."/>
            <person name="Mao M."/>
        </authorList>
    </citation>
    <scope>NUCLEOTIDE SEQUENCE [LARGE SCALE GENOMIC DNA]</scope>
    <source>
        <strain evidence="9 10">OLIH</strain>
    </source>
</reference>
<keyword evidence="6 8" id="KW-0687">Ribonucleoprotein</keyword>
<dbReference type="EMBL" id="CP028374">
    <property type="protein sequence ID" value="AXN02066.1"/>
    <property type="molecule type" value="Genomic_DNA"/>
</dbReference>
<dbReference type="GO" id="GO:0006412">
    <property type="term" value="P:translation"/>
    <property type="evidence" value="ECO:0007669"/>
    <property type="project" value="UniProtKB-UniRule"/>
</dbReference>
<comment type="function">
    <text evidence="1 8">Binds directly to 16S ribosomal RNA.</text>
</comment>
<dbReference type="GO" id="GO:0005829">
    <property type="term" value="C:cytosol"/>
    <property type="evidence" value="ECO:0007669"/>
    <property type="project" value="TreeGrafter"/>
</dbReference>
<organism evidence="9 10">
    <name type="scientific">Candidatus Purcelliella pentastirinorum</name>
    <dbReference type="NCBI Taxonomy" id="472834"/>
    <lineage>
        <taxon>Bacteria</taxon>
        <taxon>Pseudomonadati</taxon>
        <taxon>Pseudomonadota</taxon>
        <taxon>Gammaproteobacteria</taxon>
        <taxon>Enterobacterales</taxon>
        <taxon>Enterobacteriaceae</taxon>
        <taxon>Candidatus Purcelliella</taxon>
    </lineage>
</organism>
<dbReference type="PANTHER" id="PTHR33398">
    <property type="entry name" value="30S RIBOSOMAL PROTEIN S20"/>
    <property type="match status" value="1"/>
</dbReference>
<protein>
    <recommendedName>
        <fullName evidence="7 8">Small ribosomal subunit protein bS20</fullName>
    </recommendedName>
</protein>
<dbReference type="InterPro" id="IPR036510">
    <property type="entry name" value="Ribosomal_bS20_sf"/>
</dbReference>
<dbReference type="Proteomes" id="UP000256856">
    <property type="component" value="Chromosome"/>
</dbReference>
<evidence type="ECO:0000256" key="4">
    <source>
        <dbReference type="ARBA" id="ARBA00022884"/>
    </source>
</evidence>
<evidence type="ECO:0000313" key="10">
    <source>
        <dbReference type="Proteomes" id="UP000256856"/>
    </source>
</evidence>